<dbReference type="Proteomes" id="UP000526501">
    <property type="component" value="Unassembled WGS sequence"/>
</dbReference>
<dbReference type="AlphaFoldDB" id="A0A7X1E7W9"/>
<sequence>MTDLREKVDEAIARTLLVKETKEPRDALPYSSDFESLHALYGERSGSRISKSALMQAFFRIGKKGGVSGRRATVHAPKVGQKETVFVGKQVGEKLAARASMVYTVEFDAFHEKYSKRFGELSKSELWLVLDKVAKKAKGDEWKLQLRKARESACLAVELYNKPLSTFRTQGFVALMVIAWTSLYHAFYYRLGIVPKYPRAENENEDKYWDLSKCLKVFYGGESSPSRSNLEFFIGLRNEIEHRSLPEIDHSLFGYCQAMVMNFEDLLVGQFGQNASLAESLALAVQFSRAKSAEQCEAIRRQLLPMPEDIAKFIENHRGNLSGEIQDSMEYCYKVFIVPKIASRENSSDLAVEFVPFDPDEPSGRKFGEKLTAMIKERQVPVANKGRLKAGNVCEKVMTQVSQKGFKKKFSPSYHHAAAVEFYGIRPSKDSKRPDKTITKYCVYDEVHGDYVYTPAWVEHLIEELQKEGQYERIMEAWRSSRKQES</sequence>
<evidence type="ECO:0000313" key="2">
    <source>
        <dbReference type="EMBL" id="MBC2605631.1"/>
    </source>
</evidence>
<reference evidence="2 3" key="1">
    <citation type="submission" date="2020-07" db="EMBL/GenBank/DDBJ databases">
        <authorList>
            <person name="Feng X."/>
        </authorList>
    </citation>
    <scope>NUCLEOTIDE SEQUENCE [LARGE SCALE GENOMIC DNA]</scope>
    <source>
        <strain evidence="2 3">JCM23202</strain>
    </source>
</reference>
<feature type="domain" description="DUF3644" evidence="1">
    <location>
        <begin position="146"/>
        <end position="318"/>
    </location>
</feature>
<name>A0A7X1E7W9_9BACT</name>
<dbReference type="Pfam" id="PF12358">
    <property type="entry name" value="DUF3644"/>
    <property type="match status" value="1"/>
</dbReference>
<dbReference type="EMBL" id="JACHVC010000006">
    <property type="protein sequence ID" value="MBC2605631.1"/>
    <property type="molecule type" value="Genomic_DNA"/>
</dbReference>
<gene>
    <name evidence="2" type="ORF">H5P27_06200</name>
</gene>
<keyword evidence="3" id="KW-1185">Reference proteome</keyword>
<dbReference type="InterPro" id="IPR022104">
    <property type="entry name" value="DUF3644"/>
</dbReference>
<organism evidence="2 3">
    <name type="scientific">Pelagicoccus albus</name>
    <dbReference type="NCBI Taxonomy" id="415222"/>
    <lineage>
        <taxon>Bacteria</taxon>
        <taxon>Pseudomonadati</taxon>
        <taxon>Verrucomicrobiota</taxon>
        <taxon>Opitutia</taxon>
        <taxon>Puniceicoccales</taxon>
        <taxon>Pelagicoccaceae</taxon>
        <taxon>Pelagicoccus</taxon>
    </lineage>
</organism>
<evidence type="ECO:0000259" key="1">
    <source>
        <dbReference type="Pfam" id="PF12358"/>
    </source>
</evidence>
<proteinExistence type="predicted"/>
<accession>A0A7X1E7W9</accession>
<evidence type="ECO:0000313" key="3">
    <source>
        <dbReference type="Proteomes" id="UP000526501"/>
    </source>
</evidence>
<protein>
    <submittedName>
        <fullName evidence="2">DUF3644 domain-containing protein</fullName>
    </submittedName>
</protein>
<comment type="caution">
    <text evidence="2">The sequence shown here is derived from an EMBL/GenBank/DDBJ whole genome shotgun (WGS) entry which is preliminary data.</text>
</comment>
<dbReference type="RefSeq" id="WP_185659500.1">
    <property type="nucleotide sequence ID" value="NZ_CAWPOO010000006.1"/>
</dbReference>